<keyword evidence="4" id="KW-0547">Nucleotide-binding</keyword>
<comment type="function">
    <text evidence="1 9">May be involved in recombinational repair of damaged DNA.</text>
</comment>
<keyword evidence="5 9" id="KW-0227">DNA damage</keyword>
<dbReference type="GO" id="GO:0006310">
    <property type="term" value="P:DNA recombination"/>
    <property type="evidence" value="ECO:0007669"/>
    <property type="project" value="InterPro"/>
</dbReference>
<keyword evidence="7 9" id="KW-0234">DNA repair</keyword>
<evidence type="ECO:0000256" key="10">
    <source>
        <dbReference type="SAM" id="Coils"/>
    </source>
</evidence>
<dbReference type="PANTHER" id="PTHR11059">
    <property type="entry name" value="DNA REPAIR PROTEIN RECN"/>
    <property type="match status" value="1"/>
</dbReference>
<evidence type="ECO:0000313" key="13">
    <source>
        <dbReference type="Proteomes" id="UP000307768"/>
    </source>
</evidence>
<dbReference type="PIRSF" id="PIRSF003128">
    <property type="entry name" value="RecN"/>
    <property type="match status" value="1"/>
</dbReference>
<dbReference type="PANTHER" id="PTHR11059:SF0">
    <property type="entry name" value="DNA REPAIR PROTEIN RECN"/>
    <property type="match status" value="1"/>
</dbReference>
<dbReference type="InterPro" id="IPR004604">
    <property type="entry name" value="DNA_recomb/repair_RecN"/>
</dbReference>
<evidence type="ECO:0000256" key="9">
    <source>
        <dbReference type="PIRNR" id="PIRNR003128"/>
    </source>
</evidence>
<name>A0A5Q6RNS9_9ACTN</name>
<comment type="caution">
    <text evidence="12">The sequence shown here is derived from an EMBL/GenBank/DDBJ whole genome shotgun (WGS) entry which is preliminary data.</text>
</comment>
<dbReference type="Proteomes" id="UP000307768">
    <property type="component" value="Unassembled WGS sequence"/>
</dbReference>
<dbReference type="NCBIfam" id="TIGR00634">
    <property type="entry name" value="recN"/>
    <property type="match status" value="1"/>
</dbReference>
<keyword evidence="6" id="KW-0067">ATP-binding</keyword>
<dbReference type="OrthoDB" id="9806954at2"/>
<gene>
    <name evidence="12" type="primary">recN</name>
    <name evidence="12" type="ORF">FE697_017580</name>
</gene>
<evidence type="ECO:0000259" key="11">
    <source>
        <dbReference type="Pfam" id="PF02463"/>
    </source>
</evidence>
<evidence type="ECO:0000256" key="1">
    <source>
        <dbReference type="ARBA" id="ARBA00003618"/>
    </source>
</evidence>
<dbReference type="InterPro" id="IPR003395">
    <property type="entry name" value="RecF/RecN/SMC_N"/>
</dbReference>
<dbReference type="AlphaFoldDB" id="A0A5Q6RNS9"/>
<sequence>MWHEIRLSSLGVIADAELELGPGLTVLTGETGAGKTMVVTALGLLRGARADAGLVRHGADRLRVEATVDVGALPEVKVLLDETPAETDGDDLVLARTIGKDGRSRAYLGGASVPAGMLARLSEQLVAVHGQSDQHRLLQAGAQRAALDRFGDLTAALATYRPGYARLIESRRELEELTSASQERARELDVLVFGLDEIAEVAPEEGEDDALRVEESRLAHAESLALAAAEAHGLLSDTDDAADVLDLLGRAGSVLDGVREHDPALDAQARRLDEIRFTVSDVAAELASYADGVEVDPARLAAVSERRAALAGLTRKYGPELSDVLAWAEDARRRATALQGDDGRIAELTEEIARLEADLLAQAADITARRRESAVRLAAEVGTELEALAMPHARIDVAVRAPEAPEPSDLGPDGIDTVELLLAANAGAAPRPLAKGASGGELSRVMLALEVVLADKASVPTFVFDEVDAGIGGRAAIEVGRRLARLASGAQVLVVTHLPQVAAFGDRHYHVLKSDDGTVTTSGVALLDDDARVAELSRMLAGLEGSATAEAHARELVALAAEDRALR</sequence>
<feature type="coiled-coil region" evidence="10">
    <location>
        <begin position="338"/>
        <end position="365"/>
    </location>
</feature>
<dbReference type="Gene3D" id="3.40.50.300">
    <property type="entry name" value="P-loop containing nucleotide triphosphate hydrolases"/>
    <property type="match status" value="2"/>
</dbReference>
<dbReference type="RefSeq" id="WP_149770949.1">
    <property type="nucleotide sequence ID" value="NZ_VDFQ02000006.1"/>
</dbReference>
<reference evidence="12 13" key="1">
    <citation type="submission" date="2019-09" db="EMBL/GenBank/DDBJ databases">
        <title>Mumia zhuanghuii sp. nov. isolated from the intestinal contents of plateau pika (Ochotona curzoniae) in the Qinghai-Tibet plateau of China.</title>
        <authorList>
            <person name="Tian Z."/>
        </authorList>
    </citation>
    <scope>NUCLEOTIDE SEQUENCE [LARGE SCALE GENOMIC DNA]</scope>
    <source>
        <strain evidence="13">350</strain>
    </source>
</reference>
<dbReference type="GO" id="GO:0009432">
    <property type="term" value="P:SOS response"/>
    <property type="evidence" value="ECO:0007669"/>
    <property type="project" value="TreeGrafter"/>
</dbReference>
<feature type="domain" description="RecF/RecN/SMC N-terminal" evidence="11">
    <location>
        <begin position="16"/>
        <end position="518"/>
    </location>
</feature>
<evidence type="ECO:0000256" key="3">
    <source>
        <dbReference type="ARBA" id="ARBA00021315"/>
    </source>
</evidence>
<evidence type="ECO:0000256" key="7">
    <source>
        <dbReference type="ARBA" id="ARBA00023204"/>
    </source>
</evidence>
<accession>A0A5Q6RNS9</accession>
<protein>
    <recommendedName>
        <fullName evidence="3 9">DNA repair protein RecN</fullName>
    </recommendedName>
    <alternativeName>
        <fullName evidence="8 9">Recombination protein N</fullName>
    </alternativeName>
</protein>
<evidence type="ECO:0000256" key="6">
    <source>
        <dbReference type="ARBA" id="ARBA00022840"/>
    </source>
</evidence>
<dbReference type="SUPFAM" id="SSF52540">
    <property type="entry name" value="P-loop containing nucleoside triphosphate hydrolases"/>
    <property type="match status" value="2"/>
</dbReference>
<dbReference type="CDD" id="cd03241">
    <property type="entry name" value="ABC_RecN"/>
    <property type="match status" value="1"/>
</dbReference>
<dbReference type="FunFam" id="3.40.50.300:FF:000319">
    <property type="entry name" value="DNA repair protein RecN"/>
    <property type="match status" value="1"/>
</dbReference>
<dbReference type="GO" id="GO:0043590">
    <property type="term" value="C:bacterial nucleoid"/>
    <property type="evidence" value="ECO:0007669"/>
    <property type="project" value="TreeGrafter"/>
</dbReference>
<evidence type="ECO:0000256" key="4">
    <source>
        <dbReference type="ARBA" id="ARBA00022741"/>
    </source>
</evidence>
<evidence type="ECO:0000256" key="2">
    <source>
        <dbReference type="ARBA" id="ARBA00009441"/>
    </source>
</evidence>
<dbReference type="InterPro" id="IPR027417">
    <property type="entry name" value="P-loop_NTPase"/>
</dbReference>
<dbReference type="Pfam" id="PF02463">
    <property type="entry name" value="SMC_N"/>
    <property type="match status" value="1"/>
</dbReference>
<proteinExistence type="inferred from homology"/>
<dbReference type="GO" id="GO:0006281">
    <property type="term" value="P:DNA repair"/>
    <property type="evidence" value="ECO:0007669"/>
    <property type="project" value="UniProtKB-KW"/>
</dbReference>
<dbReference type="EMBL" id="VDFQ02000006">
    <property type="protein sequence ID" value="KAA1419726.1"/>
    <property type="molecule type" value="Genomic_DNA"/>
</dbReference>
<organism evidence="12 13">
    <name type="scientific">Mumia zhuanghuii</name>
    <dbReference type="NCBI Taxonomy" id="2585211"/>
    <lineage>
        <taxon>Bacteria</taxon>
        <taxon>Bacillati</taxon>
        <taxon>Actinomycetota</taxon>
        <taxon>Actinomycetes</taxon>
        <taxon>Propionibacteriales</taxon>
        <taxon>Nocardioidaceae</taxon>
        <taxon>Mumia</taxon>
    </lineage>
</organism>
<dbReference type="FunFam" id="3.40.50.300:FF:000356">
    <property type="entry name" value="DNA repair protein RecN"/>
    <property type="match status" value="1"/>
</dbReference>
<evidence type="ECO:0000256" key="5">
    <source>
        <dbReference type="ARBA" id="ARBA00022763"/>
    </source>
</evidence>
<comment type="similarity">
    <text evidence="2 9">Belongs to the RecN family.</text>
</comment>
<dbReference type="GO" id="GO:0005524">
    <property type="term" value="F:ATP binding"/>
    <property type="evidence" value="ECO:0007669"/>
    <property type="project" value="UniProtKB-KW"/>
</dbReference>
<evidence type="ECO:0000256" key="8">
    <source>
        <dbReference type="ARBA" id="ARBA00033408"/>
    </source>
</evidence>
<keyword evidence="10" id="KW-0175">Coiled coil</keyword>
<evidence type="ECO:0000313" key="12">
    <source>
        <dbReference type="EMBL" id="KAA1419726.1"/>
    </source>
</evidence>